<dbReference type="InterPro" id="IPR029068">
    <property type="entry name" value="Glyas_Bleomycin-R_OHBP_Dase"/>
</dbReference>
<dbReference type="InterPro" id="IPR037523">
    <property type="entry name" value="VOC_core"/>
</dbReference>
<gene>
    <name evidence="2" type="ORF">LA5096_03950</name>
</gene>
<dbReference type="GO" id="GO:0016829">
    <property type="term" value="F:lyase activity"/>
    <property type="evidence" value="ECO:0007669"/>
    <property type="project" value="UniProtKB-KW"/>
</dbReference>
<dbReference type="STRING" id="311410.LA5095_00810"/>
<evidence type="ECO:0000259" key="1">
    <source>
        <dbReference type="PROSITE" id="PS51819"/>
    </source>
</evidence>
<dbReference type="PANTHER" id="PTHR33993:SF2">
    <property type="entry name" value="VOC DOMAIN-CONTAINING PROTEIN"/>
    <property type="match status" value="1"/>
</dbReference>
<dbReference type="Pfam" id="PF00903">
    <property type="entry name" value="Glyoxalase"/>
    <property type="match status" value="1"/>
</dbReference>
<dbReference type="RefSeq" id="WP_055112129.1">
    <property type="nucleotide sequence ID" value="NZ_CANKXR010000005.1"/>
</dbReference>
<protein>
    <submittedName>
        <fullName evidence="2">Lactoylglutathione lyase</fullName>
    </submittedName>
</protein>
<dbReference type="OrthoDB" id="9793039at2"/>
<proteinExistence type="predicted"/>
<dbReference type="AlphaFoldDB" id="A0A0M7AKR6"/>
<evidence type="ECO:0000313" key="2">
    <source>
        <dbReference type="EMBL" id="CTQ74194.1"/>
    </source>
</evidence>
<name>A0A0M7AKR6_9HYPH</name>
<dbReference type="PANTHER" id="PTHR33993">
    <property type="entry name" value="GLYOXALASE-RELATED"/>
    <property type="match status" value="1"/>
</dbReference>
<dbReference type="CDD" id="cd07247">
    <property type="entry name" value="SgaA_N_like"/>
    <property type="match status" value="1"/>
</dbReference>
<keyword evidence="2" id="KW-0456">Lyase</keyword>
<dbReference type="Gene3D" id="3.10.180.10">
    <property type="entry name" value="2,3-Dihydroxybiphenyl 1,2-Dioxygenase, domain 1"/>
    <property type="match status" value="1"/>
</dbReference>
<dbReference type="InterPro" id="IPR004360">
    <property type="entry name" value="Glyas_Fos-R_dOase_dom"/>
</dbReference>
<keyword evidence="3" id="KW-1185">Reference proteome</keyword>
<evidence type="ECO:0000313" key="3">
    <source>
        <dbReference type="Proteomes" id="UP000049983"/>
    </source>
</evidence>
<sequence length="124" mass="13462">MTFAPDNFTVWMEIPVSDLDKAISFYNEVFQTELNRITDMGPNHIAMFPTKDKMGIAGHLYPGKPAEKGTGPTVHIACPDNLEETMERFAKAGGEVVSDPIPIPAGRFAYGIDPDGNSIGMFAA</sequence>
<accession>A0A0M7AKR6</accession>
<dbReference type="Proteomes" id="UP000049983">
    <property type="component" value="Unassembled WGS sequence"/>
</dbReference>
<dbReference type="PROSITE" id="PS51819">
    <property type="entry name" value="VOC"/>
    <property type="match status" value="1"/>
</dbReference>
<organism evidence="2 3">
    <name type="scientific">Roseibium album</name>
    <dbReference type="NCBI Taxonomy" id="311410"/>
    <lineage>
        <taxon>Bacteria</taxon>
        <taxon>Pseudomonadati</taxon>
        <taxon>Pseudomonadota</taxon>
        <taxon>Alphaproteobacteria</taxon>
        <taxon>Hyphomicrobiales</taxon>
        <taxon>Stappiaceae</taxon>
        <taxon>Roseibium</taxon>
    </lineage>
</organism>
<reference evidence="3" key="1">
    <citation type="submission" date="2015-07" db="EMBL/GenBank/DDBJ databases">
        <authorList>
            <person name="Rodrigo-Torres Lidia"/>
            <person name="Arahal R.David."/>
        </authorList>
    </citation>
    <scope>NUCLEOTIDE SEQUENCE [LARGE SCALE GENOMIC DNA]</scope>
    <source>
        <strain evidence="3">CECT 5096</strain>
    </source>
</reference>
<dbReference type="GeneID" id="97671272"/>
<dbReference type="EMBL" id="CXWC01000011">
    <property type="protein sequence ID" value="CTQ74194.1"/>
    <property type="molecule type" value="Genomic_DNA"/>
</dbReference>
<dbReference type="SUPFAM" id="SSF54593">
    <property type="entry name" value="Glyoxalase/Bleomycin resistance protein/Dihydroxybiphenyl dioxygenase"/>
    <property type="match status" value="1"/>
</dbReference>
<dbReference type="InterPro" id="IPR052164">
    <property type="entry name" value="Anthracycline_SecMetBiosynth"/>
</dbReference>
<feature type="domain" description="VOC" evidence="1">
    <location>
        <begin position="8"/>
        <end position="124"/>
    </location>
</feature>